<dbReference type="InterPro" id="IPR026937">
    <property type="entry name" value="SBNO_Helicase_C_dom"/>
</dbReference>
<dbReference type="PANTHER" id="PTHR12706:SF13">
    <property type="entry name" value="PROTEIN FORGETTER 1"/>
    <property type="match status" value="1"/>
</dbReference>
<accession>A0AAV1HZN1</accession>
<organism evidence="8 9">
    <name type="scientific">Coccomyxa viridis</name>
    <dbReference type="NCBI Taxonomy" id="1274662"/>
    <lineage>
        <taxon>Eukaryota</taxon>
        <taxon>Viridiplantae</taxon>
        <taxon>Chlorophyta</taxon>
        <taxon>core chlorophytes</taxon>
        <taxon>Trebouxiophyceae</taxon>
        <taxon>Trebouxiophyceae incertae sedis</taxon>
        <taxon>Coccomyxaceae</taxon>
        <taxon>Coccomyxa</taxon>
    </lineage>
</organism>
<dbReference type="Pfam" id="PF25373">
    <property type="entry name" value="SBNO"/>
    <property type="match status" value="1"/>
</dbReference>
<comment type="similarity">
    <text evidence="1">Belongs to the SBNO family.</text>
</comment>
<feature type="compositionally biased region" description="Basic and acidic residues" evidence="4">
    <location>
        <begin position="643"/>
        <end position="656"/>
    </location>
</feature>
<reference evidence="8 9" key="1">
    <citation type="submission" date="2023-10" db="EMBL/GenBank/DDBJ databases">
        <authorList>
            <person name="Maclean D."/>
            <person name="Macfadyen A."/>
        </authorList>
    </citation>
    <scope>NUCLEOTIDE SEQUENCE [LARGE SCALE GENOMIC DNA]</scope>
</reference>
<feature type="compositionally biased region" description="Polar residues" evidence="4">
    <location>
        <begin position="757"/>
        <end position="769"/>
    </location>
</feature>
<dbReference type="InterPro" id="IPR039187">
    <property type="entry name" value="SNO_AAA"/>
</dbReference>
<evidence type="ECO:0000259" key="5">
    <source>
        <dbReference type="Pfam" id="PF13871"/>
    </source>
</evidence>
<feature type="domain" description="Strawberry notch AAA" evidence="6">
    <location>
        <begin position="214"/>
        <end position="513"/>
    </location>
</feature>
<dbReference type="Pfam" id="PF13872">
    <property type="entry name" value="AAA_34"/>
    <property type="match status" value="1"/>
</dbReference>
<feature type="region of interest" description="Disordered" evidence="4">
    <location>
        <begin position="633"/>
        <end position="736"/>
    </location>
</feature>
<dbReference type="PANTHER" id="PTHR12706">
    <property type="entry name" value="STRAWBERRY NOTCH-RELATED"/>
    <property type="match status" value="1"/>
</dbReference>
<sequence length="1414" mass="154030">MAALSICCGSCRNMINVPQQLLPRLLSAGQFKCPHCRTTQGLPEGLGTQQEAQLLPADAQRGYNDHYDKLTDGHEAGIDPGEVAARGITSGVQGRGHPSGYYGNIVTSGTGQSSQRRYGRDPYAYSGQRYSGGSANGHQEAWDGSSSGYMQENGVGSYSRDPYDSRYGMDRYGSGVYEQPHEHSDDEGEEDEVGDQEGLTFTDYKPAKLSYGKQHPDAVVETASLAAVEPPDVTYEPRLEDQIEDGTLSGLQLESIVYACQRHEHYLPDGSRAGFFIGDGAGVGKGRTIAGLVLENWRRSRKRHLWLTIGTDLRIDSRRDLDDVGATDIPLHPLNKLPYGQLDSEKVGVKEGVVLLTYSSLISAADSGASRLQQLVDWCKPNFEGLIVFDECHKAKNLVPESGGKPTKVGEKVLQLQRMLPLARVVYCSATGASEPRNLGYMERLGLWGEGTHSFAAFQDFLDAVGGRGVGALELVAMDMKARGMFVCRTLSFQGCEFQVVEAPLEEPFLGYYRASARMWNQLRREFLYAAEQAGAPDDKPTRRGNVLWRSFWGAHQRFFRHLCMAAKVPGLVRMSNAALADDKCVVIGLQSTGDARTVEAVAERAVDGELDDFVSGPKELLLKLVEDNYPLAADPDASPDAETDKSASTRGDGRRGRASKKRKEEDAPSEQPANGRKRRRAAKKDASSPAPGRPQSSGIRVKLKMGERDASTEAADAGVVNGRSHGATPEVVTLSDDDDDVIIQDETADKAGPRSGASQGCNNHSGLTPQELKLRQQLRERRKTGLARKEQVQKAIAGLDLPNNPLDELIDRLGGPSAVAEMTGRKGRLVRRRDGEAGVKWEARNASGVDKGSSLEMINILERKMFLGGEKLVAVISEAASAGISLHADRRFINQRQRVHLTHELPWSADKAIQQFGRTHRANETHGPQYRLVFTPLGGEKRFASAVARRLQSLGALTQGDRRAGTAGPSLSEFNFESQWGQKALKHMYRAICEEEMPMVLPPVCQHQPDGSPPSVSLATFRGQARAYLLSVGIIRPAADVTAIDVNAFLSAPHGAPASAGKVAEADKGDVARFLNRLLGLEPEVQSCIFDFYQAILDATIAQARREGRYDDGIVDVSGTAISLAEDPQVMRRDEVSKAPTLLYKVLVDRGVPWGQACELLADVAAAAKAHAEEAKAAAEQKSSSTAEDKEVLSDAKKASKQAPASKKAKAEGGDGDSDSDLEIVEEEQPEKGSHSGFYRATRETGRANVLLALQVPNTSPARFRLTRPGTGRLAKMIDLHELQSRYKRLDRARAGKAWSEAYESAAQRRTGTGVRIQTLYLVSGLVLPVWQEVKRVLAAQQRPIDRRLHVIRLETTGENPTRLVGMLIPEKALPDLLAELQSTEQGQQEMAEAAPMRYVSDGPVKGSLRDIQ</sequence>
<evidence type="ECO:0000313" key="8">
    <source>
        <dbReference type="EMBL" id="CAK0754161.1"/>
    </source>
</evidence>
<feature type="domain" description="Strawberry notch helicase C" evidence="5">
    <location>
        <begin position="805"/>
        <end position="1117"/>
    </location>
</feature>
<protein>
    <submittedName>
        <fullName evidence="8">Uncharacterized protein</fullName>
    </submittedName>
</protein>
<dbReference type="InterPro" id="IPR027417">
    <property type="entry name" value="P-loop_NTPase"/>
</dbReference>
<feature type="domain" description="SBNO alpha/beta" evidence="7">
    <location>
        <begin position="1226"/>
        <end position="1309"/>
    </location>
</feature>
<evidence type="ECO:0000313" key="9">
    <source>
        <dbReference type="Proteomes" id="UP001314263"/>
    </source>
</evidence>
<feature type="region of interest" description="Disordered" evidence="4">
    <location>
        <begin position="749"/>
        <end position="771"/>
    </location>
</feature>
<dbReference type="SUPFAM" id="SSF52540">
    <property type="entry name" value="P-loop containing nucleoside triphosphate hydrolases"/>
    <property type="match status" value="1"/>
</dbReference>
<gene>
    <name evidence="8" type="ORF">CVIRNUC_002276</name>
</gene>
<feature type="region of interest" description="Disordered" evidence="4">
    <location>
        <begin position="1179"/>
        <end position="1222"/>
    </location>
</feature>
<dbReference type="GO" id="GO:0005634">
    <property type="term" value="C:nucleus"/>
    <property type="evidence" value="ECO:0007669"/>
    <property type="project" value="TreeGrafter"/>
</dbReference>
<comment type="caution">
    <text evidence="8">The sequence shown here is derived from an EMBL/GenBank/DDBJ whole genome shotgun (WGS) entry which is preliminary data.</text>
</comment>
<dbReference type="GO" id="GO:0006355">
    <property type="term" value="P:regulation of DNA-templated transcription"/>
    <property type="evidence" value="ECO:0007669"/>
    <property type="project" value="InterPro"/>
</dbReference>
<evidence type="ECO:0000256" key="4">
    <source>
        <dbReference type="SAM" id="MobiDB-lite"/>
    </source>
</evidence>
<dbReference type="GO" id="GO:0031490">
    <property type="term" value="F:chromatin DNA binding"/>
    <property type="evidence" value="ECO:0007669"/>
    <property type="project" value="TreeGrafter"/>
</dbReference>
<evidence type="ECO:0000259" key="7">
    <source>
        <dbReference type="Pfam" id="PF25373"/>
    </source>
</evidence>
<evidence type="ECO:0000256" key="2">
    <source>
        <dbReference type="ARBA" id="ARBA00023015"/>
    </source>
</evidence>
<feature type="region of interest" description="Disordered" evidence="4">
    <location>
        <begin position="172"/>
        <end position="195"/>
    </location>
</feature>
<dbReference type="Proteomes" id="UP001314263">
    <property type="component" value="Unassembled WGS sequence"/>
</dbReference>
<feature type="compositionally biased region" description="Basic and acidic residues" evidence="4">
    <location>
        <begin position="1188"/>
        <end position="1199"/>
    </location>
</feature>
<keyword evidence="9" id="KW-1185">Reference proteome</keyword>
<evidence type="ECO:0000256" key="3">
    <source>
        <dbReference type="ARBA" id="ARBA00023163"/>
    </source>
</evidence>
<dbReference type="InterPro" id="IPR026741">
    <property type="entry name" value="SNO"/>
</dbReference>
<name>A0AAV1HZN1_9CHLO</name>
<dbReference type="EMBL" id="CAUYUE010000003">
    <property type="protein sequence ID" value="CAK0754161.1"/>
    <property type="molecule type" value="Genomic_DNA"/>
</dbReference>
<dbReference type="InterPro" id="IPR057332">
    <property type="entry name" value="SBNO_a/b_dom"/>
</dbReference>
<keyword evidence="3" id="KW-0804">Transcription</keyword>
<dbReference type="Gene3D" id="3.40.50.300">
    <property type="entry name" value="P-loop containing nucleotide triphosphate hydrolases"/>
    <property type="match status" value="1"/>
</dbReference>
<dbReference type="GO" id="GO:0042393">
    <property type="term" value="F:histone binding"/>
    <property type="evidence" value="ECO:0007669"/>
    <property type="project" value="TreeGrafter"/>
</dbReference>
<proteinExistence type="inferred from homology"/>
<evidence type="ECO:0000259" key="6">
    <source>
        <dbReference type="Pfam" id="PF13872"/>
    </source>
</evidence>
<dbReference type="FunFam" id="3.40.50.300:FF:000342">
    <property type="entry name" value="Protein strawberry notch homolog 2"/>
    <property type="match status" value="1"/>
</dbReference>
<feature type="compositionally biased region" description="Acidic residues" evidence="4">
    <location>
        <begin position="185"/>
        <end position="195"/>
    </location>
</feature>
<evidence type="ECO:0000256" key="1">
    <source>
        <dbReference type="ARBA" id="ARBA00006992"/>
    </source>
</evidence>
<keyword evidence="2" id="KW-0805">Transcription regulation</keyword>
<dbReference type="Pfam" id="PF13871">
    <property type="entry name" value="Helicase_C_4"/>
    <property type="match status" value="1"/>
</dbReference>